<evidence type="ECO:0000313" key="3">
    <source>
        <dbReference type="Proteomes" id="UP000002417"/>
    </source>
</evidence>
<gene>
    <name evidence="2" type="ordered locus">Xaut_0674</name>
</gene>
<accession>A7ID33</accession>
<proteinExistence type="predicted"/>
<dbReference type="AlphaFoldDB" id="A7ID33"/>
<protein>
    <recommendedName>
        <fullName evidence="1">Endonuclease GajA/Old nuclease/RecF-like AAA domain-containing protein</fullName>
    </recommendedName>
</protein>
<evidence type="ECO:0000313" key="2">
    <source>
        <dbReference type="EMBL" id="ABS65926.1"/>
    </source>
</evidence>
<sequence>MVSTTWKLDDTDRSALAELWTRAGSAATVTIIRYYGAERSVHFSGVAAQEFDSKSIAAKVRKIVPAVKAQAEKLEDGQRTALDAAADKFDGAISAGSDSIAWAAKAKPALAALRQALAAGDVELTDTQDGHVVDLEELADAIAGDVDGQAKARQWAVEKMPVFIYLDEYPELNGHQNVSEFLQRKGKSQLTPTDLNFEKMCKVAGLDPQELQQLLSQSEHETRNQLANRASAVITKEIRRLWKDRSLKVRFDTDADHINTFISDPNATYDVEVNLNERSRGFQWFFSFYVTFAADTAGGAAEDAILLLDEPGLYLHAKSQRDLLTHFDDDFSNQIIYTTHSPFMVPTHRLDAVRTVSIAEDAGTTVSNDPSGDSKTLFPLQAALGYDLAQSLFVGPNNLVVEGVTDYWALSSISEHLASNGGGSLRDDITITPAGGAQKIPYMVALLSSEQLNVLALLDHEKDAEATRDSLVKSKLIDDRNVIFVSEAYSAGTPKEADIEDLLDPSVYEGLVRESYAKELDGVTLSVNGKIPRIAKRFEDAFKKAGIPFHKTRPMRLLLCKMATEPASIVTTDVAERFRSLYGAINSRLRS</sequence>
<evidence type="ECO:0000259" key="1">
    <source>
        <dbReference type="Pfam" id="PF13175"/>
    </source>
</evidence>
<dbReference type="PANTHER" id="PTHR43581">
    <property type="entry name" value="ATP/GTP PHOSPHATASE"/>
    <property type="match status" value="1"/>
</dbReference>
<keyword evidence="3" id="KW-1185">Reference proteome</keyword>
<dbReference type="Proteomes" id="UP000002417">
    <property type="component" value="Chromosome"/>
</dbReference>
<dbReference type="STRING" id="78245.Xaut_0674"/>
<dbReference type="EMBL" id="CP000781">
    <property type="protein sequence ID" value="ABS65926.1"/>
    <property type="molecule type" value="Genomic_DNA"/>
</dbReference>
<dbReference type="HOGENOM" id="CLU_022180_0_0_5"/>
<dbReference type="InterPro" id="IPR051396">
    <property type="entry name" value="Bact_Antivir_Def_Nuclease"/>
</dbReference>
<dbReference type="KEGG" id="xau:Xaut_0674"/>
<dbReference type="SUPFAM" id="SSF52540">
    <property type="entry name" value="P-loop containing nucleoside triphosphate hydrolases"/>
    <property type="match status" value="1"/>
</dbReference>
<reference evidence="2 3" key="1">
    <citation type="submission" date="2007-07" db="EMBL/GenBank/DDBJ databases">
        <title>Complete sequence of chromosome of Xanthobacter autotrophicus Py2.</title>
        <authorList>
            <consortium name="US DOE Joint Genome Institute"/>
            <person name="Copeland A."/>
            <person name="Lucas S."/>
            <person name="Lapidus A."/>
            <person name="Barry K."/>
            <person name="Glavina del Rio T."/>
            <person name="Hammon N."/>
            <person name="Israni S."/>
            <person name="Dalin E."/>
            <person name="Tice H."/>
            <person name="Pitluck S."/>
            <person name="Sims D."/>
            <person name="Brettin T."/>
            <person name="Bruce D."/>
            <person name="Detter J.C."/>
            <person name="Han C."/>
            <person name="Tapia R."/>
            <person name="Brainard J."/>
            <person name="Schmutz J."/>
            <person name="Larimer F."/>
            <person name="Land M."/>
            <person name="Hauser L."/>
            <person name="Kyrpides N."/>
            <person name="Kim E."/>
            <person name="Ensigns S.A."/>
            <person name="Richardson P."/>
        </authorList>
    </citation>
    <scope>NUCLEOTIDE SEQUENCE [LARGE SCALE GENOMIC DNA]</scope>
    <source>
        <strain evidence="3">ATCC BAA-1158 / Py2</strain>
    </source>
</reference>
<name>A7ID33_XANP2</name>
<dbReference type="eggNOG" id="COG3593">
    <property type="taxonomic scope" value="Bacteria"/>
</dbReference>
<dbReference type="Gene3D" id="3.40.50.300">
    <property type="entry name" value="P-loop containing nucleotide triphosphate hydrolases"/>
    <property type="match status" value="1"/>
</dbReference>
<dbReference type="InterPro" id="IPR041685">
    <property type="entry name" value="AAA_GajA/Old/RecF-like"/>
</dbReference>
<dbReference type="Pfam" id="PF13175">
    <property type="entry name" value="AAA_15"/>
    <property type="match status" value="1"/>
</dbReference>
<organism evidence="2 3">
    <name type="scientific">Xanthobacter autotrophicus (strain ATCC BAA-1158 / Py2)</name>
    <dbReference type="NCBI Taxonomy" id="78245"/>
    <lineage>
        <taxon>Bacteria</taxon>
        <taxon>Pseudomonadati</taxon>
        <taxon>Pseudomonadota</taxon>
        <taxon>Alphaproteobacteria</taxon>
        <taxon>Hyphomicrobiales</taxon>
        <taxon>Xanthobacteraceae</taxon>
        <taxon>Xanthobacter</taxon>
    </lineage>
</organism>
<dbReference type="PANTHER" id="PTHR43581:SF4">
    <property type="entry name" value="ATP_GTP PHOSPHATASE"/>
    <property type="match status" value="1"/>
</dbReference>
<dbReference type="InterPro" id="IPR027417">
    <property type="entry name" value="P-loop_NTPase"/>
</dbReference>
<feature type="domain" description="Endonuclease GajA/Old nuclease/RecF-like AAA" evidence="1">
    <location>
        <begin position="248"/>
        <end position="345"/>
    </location>
</feature>